<evidence type="ECO:0000256" key="1">
    <source>
        <dbReference type="SAM" id="MobiDB-lite"/>
    </source>
</evidence>
<dbReference type="AlphaFoldDB" id="A0A9W6F2J0"/>
<feature type="region of interest" description="Disordered" evidence="1">
    <location>
        <begin position="425"/>
        <end position="473"/>
    </location>
</feature>
<sequence>MTQCCDAAAEGLWHPRAPVISGCRNVQSPSSSLSSQPCSPGPTGGLCGHTEKSLIEQAAMPLSAQDSFLRTKRIRLHVEKGARVGMQAYGHIEGAATSSQLACSVTPSPHSSESGLLLAASGGLAKFCAQLSTVYVGGSGPSGSADYAAKRARDGSIPDAFTNSLVKLMPSNVLLGNGTATASVEQPASSMPDWQPMQPHQPLQRYQQRIAQYVSSEQPASACSTTSIGSLALTLAICDMHASNQLAATGLPPPAVCNLHACAATEGGGCGPAVGGFQLPFVFTGSLPPVLATAPVGPALLAPLPAPPPPPPVVQSLHPLPCSLPATVFLDNGMLVNTGPARASSVHVACLPGAFDTLNAAASATAAAAAAAIDQLPAAAVQLRPPQLHPLPPLPLPPLPAAAVSQLQTPRLSYLSEPMRCAAPGGDPVGVIQPQQRNLGPPPLLKARHSQPRRVRPPSPPLAPPTPPQPGSLGAEDWILHVVKVLGMSEPDTARLALHCWRRVSELPQLHHAARLWPSTVVGRNLYATACLWVSIKLEEKRRAAPGGVVLAHLAATTPAALCSAELAVMNWLEWRPYDGYRLDESHLLVYM</sequence>
<feature type="compositionally biased region" description="Pro residues" evidence="1">
    <location>
        <begin position="457"/>
        <end position="470"/>
    </location>
</feature>
<dbReference type="Proteomes" id="UP001165080">
    <property type="component" value="Unassembled WGS sequence"/>
</dbReference>
<organism evidence="2 3">
    <name type="scientific">Pleodorina starrii</name>
    <dbReference type="NCBI Taxonomy" id="330485"/>
    <lineage>
        <taxon>Eukaryota</taxon>
        <taxon>Viridiplantae</taxon>
        <taxon>Chlorophyta</taxon>
        <taxon>core chlorophytes</taxon>
        <taxon>Chlorophyceae</taxon>
        <taxon>CS clade</taxon>
        <taxon>Chlamydomonadales</taxon>
        <taxon>Volvocaceae</taxon>
        <taxon>Pleodorina</taxon>
    </lineage>
</organism>
<reference evidence="2 3" key="1">
    <citation type="journal article" date="2023" name="Commun. Biol.">
        <title>Reorganization of the ancestral sex-determining regions during the evolution of trioecy in Pleodorina starrii.</title>
        <authorList>
            <person name="Takahashi K."/>
            <person name="Suzuki S."/>
            <person name="Kawai-Toyooka H."/>
            <person name="Yamamoto K."/>
            <person name="Hamaji T."/>
            <person name="Ootsuki R."/>
            <person name="Yamaguchi H."/>
            <person name="Kawachi M."/>
            <person name="Higashiyama T."/>
            <person name="Nozaki H."/>
        </authorList>
    </citation>
    <scope>NUCLEOTIDE SEQUENCE [LARGE SCALE GENOMIC DNA]</scope>
    <source>
        <strain evidence="2 3">NIES-4479</strain>
    </source>
</reference>
<feature type="compositionally biased region" description="Basic residues" evidence="1">
    <location>
        <begin position="446"/>
        <end position="456"/>
    </location>
</feature>
<dbReference type="SUPFAM" id="SSF47954">
    <property type="entry name" value="Cyclin-like"/>
    <property type="match status" value="1"/>
</dbReference>
<accession>A0A9W6F2J0</accession>
<dbReference type="InterPro" id="IPR036915">
    <property type="entry name" value="Cyclin-like_sf"/>
</dbReference>
<dbReference type="EMBL" id="BRXU01000009">
    <property type="protein sequence ID" value="GLC53894.1"/>
    <property type="molecule type" value="Genomic_DNA"/>
</dbReference>
<name>A0A9W6F2J0_9CHLO</name>
<protein>
    <submittedName>
        <fullName evidence="2">Uncharacterized protein</fullName>
    </submittedName>
</protein>
<evidence type="ECO:0000313" key="2">
    <source>
        <dbReference type="EMBL" id="GLC53894.1"/>
    </source>
</evidence>
<keyword evidence="3" id="KW-1185">Reference proteome</keyword>
<dbReference type="CDD" id="cd00043">
    <property type="entry name" value="CYCLIN_SF"/>
    <property type="match status" value="1"/>
</dbReference>
<proteinExistence type="predicted"/>
<evidence type="ECO:0000313" key="3">
    <source>
        <dbReference type="Proteomes" id="UP001165080"/>
    </source>
</evidence>
<comment type="caution">
    <text evidence="2">The sequence shown here is derived from an EMBL/GenBank/DDBJ whole genome shotgun (WGS) entry which is preliminary data.</text>
</comment>
<gene>
    <name evidence="2" type="primary">PLEST008019</name>
    <name evidence="2" type="ORF">PLESTB_000801100</name>
</gene>